<dbReference type="PANTHER" id="PTHR43364:SF4">
    <property type="entry name" value="NAD(P)-LINKED OXIDOREDUCTASE SUPERFAMILY PROTEIN"/>
    <property type="match status" value="1"/>
</dbReference>
<name>A0A1E5Q377_9PROT</name>
<comment type="caution">
    <text evidence="6">The sequence shown here is derived from an EMBL/GenBank/DDBJ whole genome shotgun (WGS) entry which is preliminary data.</text>
</comment>
<proteinExistence type="inferred from homology"/>
<accession>A0A1E5Q377</accession>
<dbReference type="OrthoDB" id="9773828at2"/>
<evidence type="ECO:0000256" key="1">
    <source>
        <dbReference type="ARBA" id="ARBA00022857"/>
    </source>
</evidence>
<evidence type="ECO:0000256" key="4">
    <source>
        <dbReference type="ARBA" id="ARBA00070119"/>
    </source>
</evidence>
<dbReference type="PANTHER" id="PTHR43364">
    <property type="entry name" value="NADH-SPECIFIC METHYLGLYOXAL REDUCTASE-RELATED"/>
    <property type="match status" value="1"/>
</dbReference>
<sequence>MIYNRLGRTDLQVSRMCLGSMTWGRQNSQDEAFAQMDYALDQGINFIDTAELYAVPPSAETYGASEKIIGAWFKARGRRDKVILASKVSCKNVSGQNPPVDYMREGDMKLDRANMIAAVDASLQRLQTDYIDLYQVHWPERRSNFFGKLGYESGAEAPSTPIEETLEVLTDLVKAGKIRAVGVSNETPWGVMKYLQAADKAGLARIASVQNPYSLLNRTYEVGLAEVSQREDCGLLAYSPLAFGVLSGKYLGGERPEGARLTLFSYFTRYVNDLAAQATARYVQVARDFALDPAQMALAFINQQAFLTANIIGATTMDQLKSNVASGSLTLSDEVLQAIGKIHRDLPNPAP</sequence>
<feature type="domain" description="NADP-dependent oxidoreductase" evidence="5">
    <location>
        <begin position="15"/>
        <end position="342"/>
    </location>
</feature>
<dbReference type="EMBL" id="MCGG01000078">
    <property type="protein sequence ID" value="OEJ64065.1"/>
    <property type="molecule type" value="Genomic_DNA"/>
</dbReference>
<dbReference type="AlphaFoldDB" id="A0A1E5Q377"/>
<dbReference type="GO" id="GO:0016491">
    <property type="term" value="F:oxidoreductase activity"/>
    <property type="evidence" value="ECO:0007669"/>
    <property type="project" value="UniProtKB-KW"/>
</dbReference>
<dbReference type="Gene3D" id="3.20.20.100">
    <property type="entry name" value="NADP-dependent oxidoreductase domain"/>
    <property type="match status" value="1"/>
</dbReference>
<dbReference type="FunFam" id="3.20.20.100:FF:000005">
    <property type="entry name" value="NADP(H)-dependent aldo-keto reductase"/>
    <property type="match status" value="1"/>
</dbReference>
<dbReference type="InterPro" id="IPR023210">
    <property type="entry name" value="NADP_OxRdtase_dom"/>
</dbReference>
<keyword evidence="1" id="KW-0521">NADP</keyword>
<dbReference type="STRING" id="28181.BEN30_01270"/>
<dbReference type="Proteomes" id="UP000095347">
    <property type="component" value="Unassembled WGS sequence"/>
</dbReference>
<keyword evidence="2" id="KW-0560">Oxidoreductase</keyword>
<evidence type="ECO:0000259" key="5">
    <source>
        <dbReference type="Pfam" id="PF00248"/>
    </source>
</evidence>
<gene>
    <name evidence="6" type="ORF">BEN30_01270</name>
</gene>
<dbReference type="CDD" id="cd19094">
    <property type="entry name" value="AKR_Tas-like"/>
    <property type="match status" value="1"/>
</dbReference>
<keyword evidence="7" id="KW-1185">Reference proteome</keyword>
<evidence type="ECO:0000256" key="2">
    <source>
        <dbReference type="ARBA" id="ARBA00023002"/>
    </source>
</evidence>
<reference evidence="7" key="1">
    <citation type="submission" date="2016-07" db="EMBL/GenBank/DDBJ databases">
        <authorList>
            <person name="Florea S."/>
            <person name="Webb J.S."/>
            <person name="Jaromczyk J."/>
            <person name="Schardl C.L."/>
        </authorList>
    </citation>
    <scope>NUCLEOTIDE SEQUENCE [LARGE SCALE GENOMIC DNA]</scope>
    <source>
        <strain evidence="7">MV-1</strain>
    </source>
</reference>
<dbReference type="InterPro" id="IPR050523">
    <property type="entry name" value="AKR_Detox_Biosynth"/>
</dbReference>
<evidence type="ECO:0000256" key="3">
    <source>
        <dbReference type="ARBA" id="ARBA00038157"/>
    </source>
</evidence>
<comment type="similarity">
    <text evidence="3">Belongs to the aldo/keto reductase family. Aldo/keto reductase 2 subfamily.</text>
</comment>
<dbReference type="InterPro" id="IPR036812">
    <property type="entry name" value="NAD(P)_OxRdtase_dom_sf"/>
</dbReference>
<evidence type="ECO:0000313" key="6">
    <source>
        <dbReference type="EMBL" id="OEJ64065.1"/>
    </source>
</evidence>
<evidence type="ECO:0000313" key="7">
    <source>
        <dbReference type="Proteomes" id="UP000095347"/>
    </source>
</evidence>
<dbReference type="Pfam" id="PF00248">
    <property type="entry name" value="Aldo_ket_red"/>
    <property type="match status" value="1"/>
</dbReference>
<dbReference type="SUPFAM" id="SSF51430">
    <property type="entry name" value="NAD(P)-linked oxidoreductase"/>
    <property type="match status" value="1"/>
</dbReference>
<organism evidence="6 7">
    <name type="scientific">Magnetovibrio blakemorei</name>
    <dbReference type="NCBI Taxonomy" id="28181"/>
    <lineage>
        <taxon>Bacteria</taxon>
        <taxon>Pseudomonadati</taxon>
        <taxon>Pseudomonadota</taxon>
        <taxon>Alphaproteobacteria</taxon>
        <taxon>Rhodospirillales</taxon>
        <taxon>Magnetovibrionaceae</taxon>
        <taxon>Magnetovibrio</taxon>
    </lineage>
</organism>
<dbReference type="RefSeq" id="WP_069959412.1">
    <property type="nucleotide sequence ID" value="NZ_MCGG01000078.1"/>
</dbReference>
<dbReference type="NCBIfam" id="NF007912">
    <property type="entry name" value="PRK10625.1"/>
    <property type="match status" value="1"/>
</dbReference>
<protein>
    <recommendedName>
        <fullName evidence="4">Protein tas</fullName>
    </recommendedName>
</protein>